<dbReference type="Proteomes" id="UP001369086">
    <property type="component" value="Unassembled WGS sequence"/>
</dbReference>
<evidence type="ECO:0000256" key="3">
    <source>
        <dbReference type="ARBA" id="ARBA00023125"/>
    </source>
</evidence>
<dbReference type="InterPro" id="IPR044822">
    <property type="entry name" value="Myb_DNA-bind_4"/>
</dbReference>
<keyword evidence="9" id="KW-1185">Reference proteome</keyword>
<feature type="compositionally biased region" description="Polar residues" evidence="6">
    <location>
        <begin position="121"/>
        <end position="130"/>
    </location>
</feature>
<feature type="region of interest" description="Disordered" evidence="6">
    <location>
        <begin position="247"/>
        <end position="282"/>
    </location>
</feature>
<gene>
    <name evidence="8" type="ORF">HHUSO_G34165</name>
</gene>
<keyword evidence="4" id="KW-0804">Transcription</keyword>
<feature type="domain" description="Myb/SANT-like DNA-binding" evidence="7">
    <location>
        <begin position="8"/>
        <end position="96"/>
    </location>
</feature>
<feature type="domain" description="Myb/SANT-like DNA-binding" evidence="7">
    <location>
        <begin position="142"/>
        <end position="221"/>
    </location>
</feature>
<evidence type="ECO:0000313" key="8">
    <source>
        <dbReference type="EMBL" id="KAK6467863.1"/>
    </source>
</evidence>
<organism evidence="8 9">
    <name type="scientific">Huso huso</name>
    <name type="common">Beluga</name>
    <name type="synonym">Acipenser huso</name>
    <dbReference type="NCBI Taxonomy" id="61971"/>
    <lineage>
        <taxon>Eukaryota</taxon>
        <taxon>Metazoa</taxon>
        <taxon>Chordata</taxon>
        <taxon>Craniata</taxon>
        <taxon>Vertebrata</taxon>
        <taxon>Euteleostomi</taxon>
        <taxon>Actinopterygii</taxon>
        <taxon>Chondrostei</taxon>
        <taxon>Acipenseriformes</taxon>
        <taxon>Acipenseridae</taxon>
        <taxon>Huso</taxon>
    </lineage>
</organism>
<feature type="region of interest" description="Disordered" evidence="6">
    <location>
        <begin position="555"/>
        <end position="575"/>
    </location>
</feature>
<dbReference type="PANTHER" id="PTHR21654:SF84">
    <property type="entry name" value="SI:DKEY-66I24.7"/>
    <property type="match status" value="1"/>
</dbReference>
<evidence type="ECO:0000256" key="4">
    <source>
        <dbReference type="ARBA" id="ARBA00023163"/>
    </source>
</evidence>
<proteinExistence type="predicted"/>
<feature type="domain" description="Myb/SANT-like DNA-binding" evidence="7">
    <location>
        <begin position="331"/>
        <end position="416"/>
    </location>
</feature>
<accession>A0ABR0Y633</accession>
<feature type="region of interest" description="Disordered" evidence="6">
    <location>
        <begin position="104"/>
        <end position="139"/>
    </location>
</feature>
<name>A0ABR0Y633_HUSHU</name>
<reference evidence="8 9" key="1">
    <citation type="submission" date="2021-05" db="EMBL/GenBank/DDBJ databases">
        <authorList>
            <person name="Zahm M."/>
            <person name="Klopp C."/>
            <person name="Cabau C."/>
            <person name="Kuhl H."/>
            <person name="Suciu R."/>
            <person name="Ciorpac M."/>
            <person name="Holostenco D."/>
            <person name="Gessner J."/>
            <person name="Wuertz S."/>
            <person name="Hohne C."/>
            <person name="Stock M."/>
            <person name="Gislard M."/>
            <person name="Lluch J."/>
            <person name="Milhes M."/>
            <person name="Lampietro C."/>
            <person name="Lopez Roques C."/>
            <person name="Donnadieu C."/>
            <person name="Du K."/>
            <person name="Schartl M."/>
            <person name="Guiguen Y."/>
        </authorList>
    </citation>
    <scope>NUCLEOTIDE SEQUENCE [LARGE SCALE GENOMIC DNA]</scope>
    <source>
        <strain evidence="8">Hh-F2</strain>
        <tissue evidence="8">Blood</tissue>
    </source>
</reference>
<keyword evidence="2" id="KW-0805">Transcription regulation</keyword>
<feature type="compositionally biased region" description="Polar residues" evidence="6">
    <location>
        <begin position="247"/>
        <end position="272"/>
    </location>
</feature>
<comment type="caution">
    <text evidence="8">The sequence shown here is derived from an EMBL/GenBank/DDBJ whole genome shotgun (WGS) entry which is preliminary data.</text>
</comment>
<evidence type="ECO:0000259" key="7">
    <source>
        <dbReference type="Pfam" id="PF13837"/>
    </source>
</evidence>
<evidence type="ECO:0000256" key="6">
    <source>
        <dbReference type="SAM" id="MobiDB-lite"/>
    </source>
</evidence>
<evidence type="ECO:0000313" key="9">
    <source>
        <dbReference type="Proteomes" id="UP001369086"/>
    </source>
</evidence>
<feature type="compositionally biased region" description="Basic and acidic residues" evidence="6">
    <location>
        <begin position="559"/>
        <end position="575"/>
    </location>
</feature>
<evidence type="ECO:0000256" key="2">
    <source>
        <dbReference type="ARBA" id="ARBA00023015"/>
    </source>
</evidence>
<dbReference type="EMBL" id="JAHFZB010000046">
    <property type="protein sequence ID" value="KAK6467863.1"/>
    <property type="molecule type" value="Genomic_DNA"/>
</dbReference>
<keyword evidence="5" id="KW-0539">Nucleus</keyword>
<protein>
    <recommendedName>
        <fullName evidence="7">Myb/SANT-like DNA-binding domain-containing protein</fullName>
    </recommendedName>
</protein>
<sequence>MSDNSNVNNWTDEETRLLISIWSQEQAQRTDVSDLGKKTHMFREIAAKMLENSFQRSENQCRSRIHVLKRKYLQCRANQSTGKDSRQCLYYKELDAVFASSPVTSPQQLPGIPSGLDSGVVQKTENPSDSATDEAKPGPSEFNAQSILLLLLFIRQHWDLYRANHRSLLFQTVHREFQASGYEISCEKLKKKWNNLLVTYKRAKERCKGNGKAKIAWEYYEVQLSALLLNHSLCLYNDTKPLFTGQNGTSVQEVSGDTSTRGTAQPSSQEQGTPAHGISDEIVKPVGTDDTSVTVQPASREGAASLKGAPLVASEKILVFQRMHQEEAAAEFSTQTTLLLIQCVSRHWDLYSANNRSQLFHTVSKELQLHGIQLSSEKLRKKWNNLIVTYKRAKERSGIAGKPRTTWEYFQLMDNLFSKKGIPPPPAAPISTTCLFPTPLKLETAAPTATPLQPALSLPSSSVILLPISTPSSFALPQTRPVISVQTPWPSQSTVLTPAPSLGSTVPTVSRIQQSPPKKRVKKAAVNVAAAFVTQQTEQVREHSKMLESLMEMHASKTKGAEQRKRRCEQREKRRERREIAMLRALNQISSKQDRVIQLLQKLAEKP</sequence>
<evidence type="ECO:0000256" key="5">
    <source>
        <dbReference type="ARBA" id="ARBA00023242"/>
    </source>
</evidence>
<comment type="subcellular location">
    <subcellularLocation>
        <location evidence="1">Nucleus</location>
    </subcellularLocation>
</comment>
<keyword evidence="3" id="KW-0238">DNA-binding</keyword>
<dbReference type="Pfam" id="PF13837">
    <property type="entry name" value="Myb_DNA-bind_4"/>
    <property type="match status" value="3"/>
</dbReference>
<evidence type="ECO:0000256" key="1">
    <source>
        <dbReference type="ARBA" id="ARBA00004123"/>
    </source>
</evidence>
<dbReference type="Gene3D" id="1.10.10.60">
    <property type="entry name" value="Homeodomain-like"/>
    <property type="match status" value="3"/>
</dbReference>
<dbReference type="PANTHER" id="PTHR21654">
    <property type="entry name" value="FI21293P1"/>
    <property type="match status" value="1"/>
</dbReference>